<evidence type="ECO:0000313" key="3">
    <source>
        <dbReference type="Proteomes" id="UP001454036"/>
    </source>
</evidence>
<proteinExistence type="predicted"/>
<organism evidence="2 3">
    <name type="scientific">Lithospermum erythrorhizon</name>
    <name type="common">Purple gromwell</name>
    <name type="synonym">Lithospermum officinale var. erythrorhizon</name>
    <dbReference type="NCBI Taxonomy" id="34254"/>
    <lineage>
        <taxon>Eukaryota</taxon>
        <taxon>Viridiplantae</taxon>
        <taxon>Streptophyta</taxon>
        <taxon>Embryophyta</taxon>
        <taxon>Tracheophyta</taxon>
        <taxon>Spermatophyta</taxon>
        <taxon>Magnoliopsida</taxon>
        <taxon>eudicotyledons</taxon>
        <taxon>Gunneridae</taxon>
        <taxon>Pentapetalae</taxon>
        <taxon>asterids</taxon>
        <taxon>lamiids</taxon>
        <taxon>Boraginales</taxon>
        <taxon>Boraginaceae</taxon>
        <taxon>Boraginoideae</taxon>
        <taxon>Lithospermeae</taxon>
        <taxon>Lithospermum</taxon>
    </lineage>
</organism>
<reference evidence="2 3" key="1">
    <citation type="submission" date="2024-01" db="EMBL/GenBank/DDBJ databases">
        <title>The complete chloroplast genome sequence of Lithospermum erythrorhizon: insights into the phylogenetic relationship among Boraginaceae species and the maternal lineages of purple gromwells.</title>
        <authorList>
            <person name="Okada T."/>
            <person name="Watanabe K."/>
        </authorList>
    </citation>
    <scope>NUCLEOTIDE SEQUENCE [LARGE SCALE GENOMIC DNA]</scope>
</reference>
<sequence length="164" mass="19124">MSVGNVDQVPLNKKLGTLPTEQQVHDDISGTSQPPQVIPPTYEFPMEDIREEVQRRVHIARQQEIQRQVDQILKRDRLVRENRDRLAEATACAASLTQQRILHIHLLIARYIQIQCFQNMEILGAIPSHHQQCNKLYLELILLQLCYNSSWRLRIENLMNLSPL</sequence>
<keyword evidence="3" id="KW-1185">Reference proteome</keyword>
<gene>
    <name evidence="2" type="ORF">LIER_19351</name>
</gene>
<feature type="region of interest" description="Disordered" evidence="1">
    <location>
        <begin position="1"/>
        <end position="40"/>
    </location>
</feature>
<accession>A0AAV3QL92</accession>
<dbReference type="AlphaFoldDB" id="A0AAV3QL92"/>
<dbReference type="EMBL" id="BAABME010004769">
    <property type="protein sequence ID" value="GAA0163505.1"/>
    <property type="molecule type" value="Genomic_DNA"/>
</dbReference>
<protein>
    <submittedName>
        <fullName evidence="2">Uncharacterized protein</fullName>
    </submittedName>
</protein>
<comment type="caution">
    <text evidence="2">The sequence shown here is derived from an EMBL/GenBank/DDBJ whole genome shotgun (WGS) entry which is preliminary data.</text>
</comment>
<dbReference type="Proteomes" id="UP001454036">
    <property type="component" value="Unassembled WGS sequence"/>
</dbReference>
<evidence type="ECO:0000313" key="2">
    <source>
        <dbReference type="EMBL" id="GAA0163505.1"/>
    </source>
</evidence>
<evidence type="ECO:0000256" key="1">
    <source>
        <dbReference type="SAM" id="MobiDB-lite"/>
    </source>
</evidence>
<name>A0AAV3QL92_LITER</name>